<evidence type="ECO:0000256" key="8">
    <source>
        <dbReference type="RuleBase" id="RU369116"/>
    </source>
</evidence>
<keyword evidence="3 8" id="KW-0547">Nucleotide-binding</keyword>
<evidence type="ECO:0000256" key="3">
    <source>
        <dbReference type="ARBA" id="ARBA00022741"/>
    </source>
</evidence>
<dbReference type="SUPFAM" id="SSF52540">
    <property type="entry name" value="P-loop containing nucleoside triphosphate hydrolases"/>
    <property type="match status" value="1"/>
</dbReference>
<keyword evidence="8" id="KW-1003">Cell membrane</keyword>
<evidence type="ECO:0000256" key="5">
    <source>
        <dbReference type="ARBA" id="ARBA00022970"/>
    </source>
</evidence>
<evidence type="ECO:0000256" key="6">
    <source>
        <dbReference type="ARBA" id="ARBA00023122"/>
    </source>
</evidence>
<dbReference type="InterPro" id="IPR003439">
    <property type="entry name" value="ABC_transporter-like_ATP-bd"/>
</dbReference>
<evidence type="ECO:0000256" key="1">
    <source>
        <dbReference type="ARBA" id="ARBA00005417"/>
    </source>
</evidence>
<keyword evidence="4 8" id="KW-0067">ATP-binding</keyword>
<dbReference type="InterPro" id="IPR017871">
    <property type="entry name" value="ABC_transporter-like_CS"/>
</dbReference>
<dbReference type="EMBL" id="MAEL01000023">
    <property type="protein sequence ID" value="KAF1305113.1"/>
    <property type="molecule type" value="Genomic_DNA"/>
</dbReference>
<dbReference type="PROSITE" id="PS51371">
    <property type="entry name" value="CBS"/>
    <property type="match status" value="1"/>
</dbReference>
<dbReference type="RefSeq" id="WP_161901420.1">
    <property type="nucleotide sequence ID" value="NZ_MAEL01000023.1"/>
</dbReference>
<sequence>MSKVRVEHLTKVFGKKSQQALAMVRENKSKNEIVEKTGATVGVYDASFEVNEGEIFVIMGLSGSGKSTLIRLLNRLIEPSSGDIYIDDEDIAKMNKEELREVRRHKINMVFQNFGLFPQRTILENTEYGLEVRGVPKEERRQRAEQALDNSGLLSFKDQYPNQLSGGMQQRVGLARALANDPEILLMDEAFSALDPLIRREMQDELLELQQRVQKTIIFITHDLNEALRIGDRIALMKDGQIMQIGTGEDILTNPANEFVREFVEDVDRSKVLTAQNIMVPAFTTNIEIDGPNVALQRMRKEEVSMLLAVDRKRQLKGSLTAESAREARKNELPLKEVIDKNVQKVHKDTLVSDIFNLIYDSPTPLAVVDDQDRLIGVVIRGSVIAALSDATVNDDSEEGVTANV</sequence>
<dbReference type="EC" id="7.6.2.9" evidence="8"/>
<dbReference type="CDD" id="cd03294">
    <property type="entry name" value="ABC_Pro_Gly_Betaine"/>
    <property type="match status" value="1"/>
</dbReference>
<feature type="domain" description="ABC transporter" evidence="9">
    <location>
        <begin position="4"/>
        <end position="264"/>
    </location>
</feature>
<dbReference type="Pfam" id="PF00571">
    <property type="entry name" value="CBS"/>
    <property type="match status" value="1"/>
</dbReference>
<reference evidence="11 12" key="1">
    <citation type="submission" date="2016-06" db="EMBL/GenBank/DDBJ databases">
        <title>Four novel species of enterococci isolated from chicken manure.</title>
        <authorList>
            <person name="Van Tyne D."/>
        </authorList>
    </citation>
    <scope>NUCLEOTIDE SEQUENCE [LARGE SCALE GENOMIC DNA]</scope>
    <source>
        <strain evidence="11 12">CU12B</strain>
    </source>
</reference>
<dbReference type="InterPro" id="IPR046342">
    <property type="entry name" value="CBS_dom_sf"/>
</dbReference>
<dbReference type="PANTHER" id="PTHR43869:SF1">
    <property type="entry name" value="GLYCINE BETAINE_PROLINE BETAINE TRANSPORT SYSTEM ATP-BINDING PROTEIN PROV"/>
    <property type="match status" value="1"/>
</dbReference>
<comment type="similarity">
    <text evidence="1 8">Belongs to the ABC transporter superfamily.</text>
</comment>
<dbReference type="InterPro" id="IPR000644">
    <property type="entry name" value="CBS_dom"/>
</dbReference>
<dbReference type="GO" id="GO:0005524">
    <property type="term" value="F:ATP binding"/>
    <property type="evidence" value="ECO:0007669"/>
    <property type="project" value="UniProtKB-KW"/>
</dbReference>
<dbReference type="NCBIfam" id="TIGR01186">
    <property type="entry name" value="proV"/>
    <property type="match status" value="1"/>
</dbReference>
<dbReference type="InterPro" id="IPR003593">
    <property type="entry name" value="AAA+_ATPase"/>
</dbReference>
<accession>A0ABQ6Z154</accession>
<dbReference type="Gene3D" id="3.40.50.300">
    <property type="entry name" value="P-loop containing nucleotide triphosphate hydrolases"/>
    <property type="match status" value="1"/>
</dbReference>
<dbReference type="SUPFAM" id="SSF54631">
    <property type="entry name" value="CBS-domain pair"/>
    <property type="match status" value="1"/>
</dbReference>
<dbReference type="InterPro" id="IPR051921">
    <property type="entry name" value="ABC_osmolyte_uptake_ATP-bind"/>
</dbReference>
<evidence type="ECO:0000313" key="12">
    <source>
        <dbReference type="Proteomes" id="UP000782705"/>
    </source>
</evidence>
<dbReference type="Gene3D" id="3.10.580.10">
    <property type="entry name" value="CBS-domain"/>
    <property type="match status" value="1"/>
</dbReference>
<comment type="subcellular location">
    <subcellularLocation>
        <location evidence="8">Cell inner membrane</location>
        <topology evidence="8">Peripheral membrane protein</topology>
    </subcellularLocation>
</comment>
<dbReference type="PROSITE" id="PS00211">
    <property type="entry name" value="ABC_TRANSPORTER_1"/>
    <property type="match status" value="1"/>
</dbReference>
<keyword evidence="6 7" id="KW-0129">CBS domain</keyword>
<dbReference type="Pfam" id="PF00005">
    <property type="entry name" value="ABC_tran"/>
    <property type="match status" value="1"/>
</dbReference>
<feature type="domain" description="CBS" evidence="10">
    <location>
        <begin position="339"/>
        <end position="397"/>
    </location>
</feature>
<organism evidence="11 12">
    <name type="scientific">Candidatus Enterococcus willemsii</name>
    <dbReference type="NCBI Taxonomy" id="1857215"/>
    <lineage>
        <taxon>Bacteria</taxon>
        <taxon>Bacillati</taxon>
        <taxon>Bacillota</taxon>
        <taxon>Bacilli</taxon>
        <taxon>Lactobacillales</taxon>
        <taxon>Enterococcaceae</taxon>
        <taxon>Enterococcus</taxon>
    </lineage>
</organism>
<dbReference type="InterPro" id="IPR027417">
    <property type="entry name" value="P-loop_NTPase"/>
</dbReference>
<evidence type="ECO:0000256" key="7">
    <source>
        <dbReference type="PROSITE-ProRule" id="PRU00703"/>
    </source>
</evidence>
<keyword evidence="8" id="KW-0472">Membrane</keyword>
<evidence type="ECO:0000259" key="9">
    <source>
        <dbReference type="PROSITE" id="PS50893"/>
    </source>
</evidence>
<comment type="subunit">
    <text evidence="8">The complex is probably composed of two ATP-binding proteins, two transmembrane proteins and a solute-binding protein.</text>
</comment>
<comment type="catalytic activity">
    <reaction evidence="8">
        <text>a quaternary ammonium(out) + ATP + H2O = a quaternary ammonium(in) + ADP + phosphate + H(+)</text>
        <dbReference type="Rhea" id="RHEA:11036"/>
        <dbReference type="ChEBI" id="CHEBI:15377"/>
        <dbReference type="ChEBI" id="CHEBI:15378"/>
        <dbReference type="ChEBI" id="CHEBI:30616"/>
        <dbReference type="ChEBI" id="CHEBI:35267"/>
        <dbReference type="ChEBI" id="CHEBI:43474"/>
        <dbReference type="ChEBI" id="CHEBI:456216"/>
    </reaction>
</comment>
<dbReference type="InterPro" id="IPR005892">
    <property type="entry name" value="Gly-betaine_transp_ATP-bd"/>
</dbReference>
<comment type="caution">
    <text evidence="11">The sequence shown here is derived from an EMBL/GenBank/DDBJ whole genome shotgun (WGS) entry which is preliminary data.</text>
</comment>
<evidence type="ECO:0000256" key="4">
    <source>
        <dbReference type="ARBA" id="ARBA00022840"/>
    </source>
</evidence>
<gene>
    <name evidence="11" type="ORF">BAU17_04875</name>
</gene>
<dbReference type="PANTHER" id="PTHR43869">
    <property type="entry name" value="GLYCINE BETAINE/PROLINE BETAINE TRANSPORT SYSTEM ATP-BINDING PROTEIN PROV"/>
    <property type="match status" value="1"/>
</dbReference>
<evidence type="ECO:0000256" key="2">
    <source>
        <dbReference type="ARBA" id="ARBA00022448"/>
    </source>
</evidence>
<dbReference type="PROSITE" id="PS50893">
    <property type="entry name" value="ABC_TRANSPORTER_2"/>
    <property type="match status" value="1"/>
</dbReference>
<protein>
    <recommendedName>
        <fullName evidence="8">Quaternary amine transport ATP-binding protein</fullName>
        <ecNumber evidence="8">7.6.2.9</ecNumber>
    </recommendedName>
</protein>
<proteinExistence type="inferred from homology"/>
<dbReference type="SMART" id="SM00382">
    <property type="entry name" value="AAA"/>
    <property type="match status" value="1"/>
</dbReference>
<dbReference type="Proteomes" id="UP000782705">
    <property type="component" value="Unassembled WGS sequence"/>
</dbReference>
<keyword evidence="5" id="KW-0029">Amino-acid transport</keyword>
<evidence type="ECO:0000313" key="11">
    <source>
        <dbReference type="EMBL" id="KAF1305113.1"/>
    </source>
</evidence>
<evidence type="ECO:0000259" key="10">
    <source>
        <dbReference type="PROSITE" id="PS51371"/>
    </source>
</evidence>
<keyword evidence="2 8" id="KW-0813">Transport</keyword>
<keyword evidence="12" id="KW-1185">Reference proteome</keyword>
<name>A0ABQ6Z154_9ENTE</name>
<keyword evidence="8" id="KW-0997">Cell inner membrane</keyword>